<dbReference type="InterPro" id="IPR013325">
    <property type="entry name" value="RNA_pol_sigma_r2"/>
</dbReference>
<dbReference type="RefSeq" id="WP_319831857.1">
    <property type="nucleotide sequence ID" value="NZ_CP138858.1"/>
</dbReference>
<dbReference type="CDD" id="cd06171">
    <property type="entry name" value="Sigma70_r4"/>
    <property type="match status" value="1"/>
</dbReference>
<evidence type="ECO:0000256" key="2">
    <source>
        <dbReference type="ARBA" id="ARBA00023082"/>
    </source>
</evidence>
<keyword evidence="3 5" id="KW-0238">DNA-binding</keyword>
<dbReference type="Gene3D" id="1.10.601.10">
    <property type="entry name" value="RNA Polymerase Primary Sigma Factor"/>
    <property type="match status" value="1"/>
</dbReference>
<protein>
    <recommendedName>
        <fullName evidence="5">RNA polymerase sigma factor</fullName>
    </recommendedName>
</protein>
<dbReference type="PANTHER" id="PTHR30603">
    <property type="entry name" value="RNA POLYMERASE SIGMA FACTOR RPO"/>
    <property type="match status" value="1"/>
</dbReference>
<sequence length="342" mass="39176">MNIAQTAERTRNRRSQANRLSDVPRSRTDEVEAVTDVRELPSNDRNVMRTYMQEISKTPLLSKEEEIELAARIQQGDKAARDHMISANLRLVVKIAYDYNNFGLPLLDLISEGNIGLIKAVERFDPSKGGKLSTYAAWWIKQSIKRALANQSKTIRLPVHLVDRIAKMRKVTAQLADELDREPADEEIAFAMDMPVNKVAHLKSVSIRPASLDAPVGEDGETTFGELVGDDNEATPLENLQEKSMSNDIKSVIDRLEEREAEIIQLRFGLDGNRPLTLEEVGERFDVTRERVRQIQNIAIHKMRRLMTENERQRSKEEVQEERIEQEKMKVLQEFFQEQVAS</sequence>
<comment type="similarity">
    <text evidence="5">Belongs to the sigma-70 factor family.</text>
</comment>
<accession>A0ABZ0RJJ3</accession>
<dbReference type="Pfam" id="PF04545">
    <property type="entry name" value="Sigma70_r4"/>
    <property type="match status" value="1"/>
</dbReference>
<keyword evidence="11" id="KW-1185">Reference proteome</keyword>
<evidence type="ECO:0000256" key="6">
    <source>
        <dbReference type="SAM" id="Coils"/>
    </source>
</evidence>
<dbReference type="NCBIfam" id="TIGR02937">
    <property type="entry name" value="sigma70-ECF"/>
    <property type="match status" value="1"/>
</dbReference>
<evidence type="ECO:0000256" key="5">
    <source>
        <dbReference type="RuleBase" id="RU362124"/>
    </source>
</evidence>
<dbReference type="PROSITE" id="PS00715">
    <property type="entry name" value="SIGMA70_1"/>
    <property type="match status" value="1"/>
</dbReference>
<feature type="region of interest" description="Disordered" evidence="7">
    <location>
        <begin position="1"/>
        <end position="31"/>
    </location>
</feature>
<feature type="domain" description="RNA polymerase sigma-70" evidence="9">
    <location>
        <begin position="277"/>
        <end position="303"/>
    </location>
</feature>
<dbReference type="Pfam" id="PF04539">
    <property type="entry name" value="Sigma70_r3"/>
    <property type="match status" value="1"/>
</dbReference>
<dbReference type="Gene3D" id="1.20.120.1810">
    <property type="match status" value="1"/>
</dbReference>
<dbReference type="InterPro" id="IPR007630">
    <property type="entry name" value="RNA_pol_sigma70_r4"/>
</dbReference>
<evidence type="ECO:0000256" key="7">
    <source>
        <dbReference type="SAM" id="MobiDB-lite"/>
    </source>
</evidence>
<evidence type="ECO:0000256" key="3">
    <source>
        <dbReference type="ARBA" id="ARBA00023125"/>
    </source>
</evidence>
<organism evidence="10 11">
    <name type="scientific">Coraliomargarita algicola</name>
    <dbReference type="NCBI Taxonomy" id="3092156"/>
    <lineage>
        <taxon>Bacteria</taxon>
        <taxon>Pseudomonadati</taxon>
        <taxon>Verrucomicrobiota</taxon>
        <taxon>Opitutia</taxon>
        <taxon>Puniceicoccales</taxon>
        <taxon>Coraliomargaritaceae</taxon>
        <taxon>Coraliomargarita</taxon>
    </lineage>
</organism>
<feature type="domain" description="RNA polymerase sigma-70" evidence="8">
    <location>
        <begin position="108"/>
        <end position="121"/>
    </location>
</feature>
<dbReference type="Gene3D" id="1.10.10.10">
    <property type="entry name" value="Winged helix-like DNA-binding domain superfamily/Winged helix DNA-binding domain"/>
    <property type="match status" value="2"/>
</dbReference>
<dbReference type="PROSITE" id="PS00716">
    <property type="entry name" value="SIGMA70_2"/>
    <property type="match status" value="1"/>
</dbReference>
<name>A0ABZ0RJJ3_9BACT</name>
<dbReference type="Proteomes" id="UP001324993">
    <property type="component" value="Chromosome"/>
</dbReference>
<feature type="compositionally biased region" description="Basic and acidic residues" evidence="7">
    <location>
        <begin position="22"/>
        <end position="31"/>
    </location>
</feature>
<evidence type="ECO:0000259" key="9">
    <source>
        <dbReference type="PROSITE" id="PS00716"/>
    </source>
</evidence>
<dbReference type="InterPro" id="IPR007627">
    <property type="entry name" value="RNA_pol_sigma70_r2"/>
</dbReference>
<proteinExistence type="inferred from homology"/>
<dbReference type="EMBL" id="CP138858">
    <property type="protein sequence ID" value="WPJ94955.1"/>
    <property type="molecule type" value="Genomic_DNA"/>
</dbReference>
<dbReference type="InterPro" id="IPR007624">
    <property type="entry name" value="RNA_pol_sigma70_r3"/>
</dbReference>
<evidence type="ECO:0000256" key="4">
    <source>
        <dbReference type="ARBA" id="ARBA00023163"/>
    </source>
</evidence>
<evidence type="ECO:0000259" key="8">
    <source>
        <dbReference type="PROSITE" id="PS00715"/>
    </source>
</evidence>
<evidence type="ECO:0000313" key="10">
    <source>
        <dbReference type="EMBL" id="WPJ94955.1"/>
    </source>
</evidence>
<dbReference type="SUPFAM" id="SSF88659">
    <property type="entry name" value="Sigma3 and sigma4 domains of RNA polymerase sigma factors"/>
    <property type="match status" value="2"/>
</dbReference>
<dbReference type="InterPro" id="IPR000943">
    <property type="entry name" value="RNA_pol_sigma70"/>
</dbReference>
<dbReference type="InterPro" id="IPR036388">
    <property type="entry name" value="WH-like_DNA-bd_sf"/>
</dbReference>
<dbReference type="Pfam" id="PF04542">
    <property type="entry name" value="Sigma70_r2"/>
    <property type="match status" value="1"/>
</dbReference>
<feature type="coiled-coil region" evidence="6">
    <location>
        <begin position="303"/>
        <end position="330"/>
    </location>
</feature>
<dbReference type="PANTHER" id="PTHR30603:SF47">
    <property type="entry name" value="RNA POLYMERASE SIGMA FACTOR SIGD, CHLOROPLASTIC"/>
    <property type="match status" value="1"/>
</dbReference>
<reference evidence="10 11" key="1">
    <citation type="submission" date="2023-11" db="EMBL/GenBank/DDBJ databases">
        <title>Coraliomargarita sp. nov., isolated from marine algae.</title>
        <authorList>
            <person name="Lee J.K."/>
            <person name="Baek J.H."/>
            <person name="Kim J.M."/>
            <person name="Choi D.G."/>
            <person name="Jeon C.O."/>
        </authorList>
    </citation>
    <scope>NUCLEOTIDE SEQUENCE [LARGE SCALE GENOMIC DNA]</scope>
    <source>
        <strain evidence="10 11">J2-16</strain>
    </source>
</reference>
<keyword evidence="1 5" id="KW-0805">Transcription regulation</keyword>
<dbReference type="InterPro" id="IPR014284">
    <property type="entry name" value="RNA_pol_sigma-70_dom"/>
</dbReference>
<dbReference type="Pfam" id="PF00140">
    <property type="entry name" value="Sigma70_r1_2"/>
    <property type="match status" value="1"/>
</dbReference>
<comment type="function">
    <text evidence="5">Sigma factors are initiation factors that promote the attachment of RNA polymerase to specific initiation sites and are then released.</text>
</comment>
<dbReference type="SUPFAM" id="SSF88946">
    <property type="entry name" value="Sigma2 domain of RNA polymerase sigma factors"/>
    <property type="match status" value="1"/>
</dbReference>
<keyword evidence="2 5" id="KW-0731">Sigma factor</keyword>
<keyword evidence="4 5" id="KW-0804">Transcription</keyword>
<gene>
    <name evidence="10" type="ORF">SH580_16115</name>
</gene>
<evidence type="ECO:0000313" key="11">
    <source>
        <dbReference type="Proteomes" id="UP001324993"/>
    </source>
</evidence>
<evidence type="ECO:0000256" key="1">
    <source>
        <dbReference type="ARBA" id="ARBA00023015"/>
    </source>
</evidence>
<keyword evidence="6" id="KW-0175">Coiled coil</keyword>
<dbReference type="InterPro" id="IPR009042">
    <property type="entry name" value="RNA_pol_sigma70_r1_2"/>
</dbReference>
<dbReference type="InterPro" id="IPR050239">
    <property type="entry name" value="Sigma-70_RNA_pol_init_factors"/>
</dbReference>
<dbReference type="PRINTS" id="PR00046">
    <property type="entry name" value="SIGMA70FCT"/>
</dbReference>
<dbReference type="InterPro" id="IPR013324">
    <property type="entry name" value="RNA_pol_sigma_r3/r4-like"/>
</dbReference>